<proteinExistence type="predicted"/>
<dbReference type="GO" id="GO:0004519">
    <property type="term" value="F:endonuclease activity"/>
    <property type="evidence" value="ECO:0007669"/>
    <property type="project" value="UniProtKB-KW"/>
</dbReference>
<keyword evidence="2" id="KW-0378">Hydrolase</keyword>
<keyword evidence="2" id="KW-0540">Nuclease</keyword>
<keyword evidence="2" id="KW-0255">Endonuclease</keyword>
<dbReference type="Proteomes" id="UP001178740">
    <property type="component" value="Chromosome"/>
</dbReference>
<accession>A0AAQ3DPF5</accession>
<reference evidence="2" key="1">
    <citation type="submission" date="2022-11" db="EMBL/GenBank/DDBJ databases">
        <title>Comparative genomic analysis of Mycoplasma feriruminatoris and the Mycoplasma mycoides cluster.</title>
        <authorList>
            <person name="Baby V."/>
            <person name="Ambroset C."/>
            <person name="Gaurivaud P."/>
            <person name="Boury C."/>
            <person name="Guichoux E."/>
            <person name="Lartigue C."/>
            <person name="Tardy F."/>
            <person name="Sirand-Pugnet P."/>
        </authorList>
    </citation>
    <scope>NUCLEOTIDE SEQUENCE</scope>
    <source>
        <strain evidence="2">L15407</strain>
    </source>
</reference>
<dbReference type="PANTHER" id="PTHR35149">
    <property type="entry name" value="SLL5132 PROTEIN"/>
    <property type="match status" value="1"/>
</dbReference>
<evidence type="ECO:0000313" key="3">
    <source>
        <dbReference type="Proteomes" id="UP001178740"/>
    </source>
</evidence>
<dbReference type="AlphaFoldDB" id="A0AAQ3DPF5"/>
<dbReference type="RefSeq" id="WP_278300416.1">
    <property type="nucleotide sequence ID" value="NZ_CP113499.1"/>
</dbReference>
<name>A0AAQ3DPF5_9MOLU</name>
<dbReference type="EMBL" id="CP113499">
    <property type="protein sequence ID" value="WFQ94937.1"/>
    <property type="molecule type" value="Genomic_DNA"/>
</dbReference>
<protein>
    <submittedName>
        <fullName evidence="2">HNH endonuclease</fullName>
    </submittedName>
</protein>
<dbReference type="PANTHER" id="PTHR35149:SF2">
    <property type="entry name" value="DUF262 DOMAIN-CONTAINING PROTEIN"/>
    <property type="match status" value="1"/>
</dbReference>
<evidence type="ECO:0000259" key="1">
    <source>
        <dbReference type="Pfam" id="PF07510"/>
    </source>
</evidence>
<dbReference type="Pfam" id="PF07510">
    <property type="entry name" value="GmrSD_C"/>
    <property type="match status" value="1"/>
</dbReference>
<sequence length="128" mass="15119">MGDKIIPTVEHIMPQNLSKDWIEDLKNITNNQEDINEKHKEHLNQIGNLVYINSDSNSSLGNDSFQIKKSSYKDSKWRILNGSYLDKLEKKNVMSISNYDNWDFEIIEKRTEVLSEYVYNIMEDLNFL</sequence>
<organism evidence="2 3">
    <name type="scientific">Mycoplasma feriruminatoris</name>
    <dbReference type="NCBI Taxonomy" id="1179777"/>
    <lineage>
        <taxon>Bacteria</taxon>
        <taxon>Bacillati</taxon>
        <taxon>Mycoplasmatota</taxon>
        <taxon>Mollicutes</taxon>
        <taxon>Mycoplasmataceae</taxon>
        <taxon>Mycoplasma</taxon>
    </lineage>
</organism>
<feature type="domain" description="GmrSD restriction endonucleases C-terminal" evidence="1">
    <location>
        <begin position="7"/>
        <end position="116"/>
    </location>
</feature>
<gene>
    <name evidence="2" type="ORF">MFERI15407_00177</name>
</gene>
<evidence type="ECO:0000313" key="2">
    <source>
        <dbReference type="EMBL" id="WFQ94937.1"/>
    </source>
</evidence>
<dbReference type="InterPro" id="IPR011089">
    <property type="entry name" value="GmrSD_C"/>
</dbReference>